<proteinExistence type="predicted"/>
<reference evidence="1" key="1">
    <citation type="submission" date="2018-05" db="EMBL/GenBank/DDBJ databases">
        <authorList>
            <person name="Lanie J.A."/>
            <person name="Ng W.-L."/>
            <person name="Kazmierczak K.M."/>
            <person name="Andrzejewski T.M."/>
            <person name="Davidsen T.M."/>
            <person name="Wayne K.J."/>
            <person name="Tettelin H."/>
            <person name="Glass J.I."/>
            <person name="Rusch D."/>
            <person name="Podicherti R."/>
            <person name="Tsui H.-C.T."/>
            <person name="Winkler M.E."/>
        </authorList>
    </citation>
    <scope>NUCLEOTIDE SEQUENCE</scope>
</reference>
<name>A0A383A8Q1_9ZZZZ</name>
<feature type="non-terminal residue" evidence="1">
    <location>
        <position position="253"/>
    </location>
</feature>
<evidence type="ECO:0000313" key="1">
    <source>
        <dbReference type="EMBL" id="SVE03983.1"/>
    </source>
</evidence>
<organism evidence="1">
    <name type="scientific">marine metagenome</name>
    <dbReference type="NCBI Taxonomy" id="408172"/>
    <lineage>
        <taxon>unclassified sequences</taxon>
        <taxon>metagenomes</taxon>
        <taxon>ecological metagenomes</taxon>
    </lineage>
</organism>
<sequence length="253" mass="27623">ELNDRHLILNAWYSRNSLRIPREKIMAIRPGSEELGLIYEGPSGMDGWKTRGTTVGNVRQGRIVPQQLLGRGVPFPNPKVAGRIPVPVGSSGWKYTDKAFSATRSGSLIGRKLDLGDSVNVEFDMAWQGNFNLGISLYADQLDAYSGSSYMVGISPNSCYLTRMANNVQNNLGQQSYQDLRGKSKAKVSICANKADSSVAVIINGRVIKQWEDNSGFAGKGENLMFILLQNASVKVSNIRVSKWNGKLPAANA</sequence>
<accession>A0A383A8Q1</accession>
<protein>
    <recommendedName>
        <fullName evidence="2">3-keto-disaccharide hydrolase domain-containing protein</fullName>
    </recommendedName>
</protein>
<gene>
    <name evidence="1" type="ORF">METZ01_LOCUS456837</name>
</gene>
<dbReference type="EMBL" id="UINC01190031">
    <property type="protein sequence ID" value="SVE03983.1"/>
    <property type="molecule type" value="Genomic_DNA"/>
</dbReference>
<dbReference type="AlphaFoldDB" id="A0A383A8Q1"/>
<feature type="non-terminal residue" evidence="1">
    <location>
        <position position="1"/>
    </location>
</feature>
<evidence type="ECO:0008006" key="2">
    <source>
        <dbReference type="Google" id="ProtNLM"/>
    </source>
</evidence>